<keyword evidence="7" id="KW-1015">Disulfide bond</keyword>
<dbReference type="GO" id="GO:0005615">
    <property type="term" value="C:extracellular space"/>
    <property type="evidence" value="ECO:0007669"/>
    <property type="project" value="UniProtKB-KW"/>
</dbReference>
<evidence type="ECO:0000256" key="2">
    <source>
        <dbReference type="ARBA" id="ARBA00011033"/>
    </source>
</evidence>
<keyword evidence="6" id="KW-0051">Antiviral defense</keyword>
<name>A0A8C4DSR8_DICLA</name>
<feature type="chain" id="PRO_5035836436" evidence="8">
    <location>
        <begin position="21"/>
        <end position="181"/>
    </location>
</feature>
<dbReference type="GO" id="GO:0006955">
    <property type="term" value="P:immune response"/>
    <property type="evidence" value="ECO:0007669"/>
    <property type="project" value="UniProtKB-ARBA"/>
</dbReference>
<reference evidence="9" key="1">
    <citation type="submission" date="2025-08" db="UniProtKB">
        <authorList>
            <consortium name="Ensembl"/>
        </authorList>
    </citation>
    <scope>IDENTIFICATION</scope>
</reference>
<feature type="signal peptide" evidence="8">
    <location>
        <begin position="1"/>
        <end position="20"/>
    </location>
</feature>
<dbReference type="Gene3D" id="1.20.1250.10">
    <property type="match status" value="1"/>
</dbReference>
<dbReference type="SUPFAM" id="SSF47266">
    <property type="entry name" value="4-helical cytokines"/>
    <property type="match status" value="1"/>
</dbReference>
<dbReference type="InterPro" id="IPR009079">
    <property type="entry name" value="4_helix_cytokine-like_core"/>
</dbReference>
<reference evidence="9" key="2">
    <citation type="submission" date="2025-09" db="UniProtKB">
        <authorList>
            <consortium name="Ensembl"/>
        </authorList>
    </citation>
    <scope>IDENTIFICATION</scope>
</reference>
<evidence type="ECO:0000256" key="1">
    <source>
        <dbReference type="ARBA" id="ARBA00004613"/>
    </source>
</evidence>
<dbReference type="Proteomes" id="UP000694389">
    <property type="component" value="Unassembled WGS sequence"/>
</dbReference>
<dbReference type="Ensembl" id="ENSDLAT00005009442.2">
    <property type="protein sequence ID" value="ENSDLAP00005008598.2"/>
    <property type="gene ID" value="ENSDLAG00005004555.2"/>
</dbReference>
<dbReference type="PANTHER" id="PTHR11691:SF73">
    <property type="entry name" value="INTERFERON BETA"/>
    <property type="match status" value="1"/>
</dbReference>
<keyword evidence="4" id="KW-0964">Secreted</keyword>
<gene>
    <name evidence="9" type="primary">LOC127375273</name>
</gene>
<evidence type="ECO:0000256" key="3">
    <source>
        <dbReference type="ARBA" id="ARBA00022514"/>
    </source>
</evidence>
<accession>A0A8C4DSR8</accession>
<comment type="subcellular location">
    <subcellularLocation>
        <location evidence="1">Secreted</location>
    </subcellularLocation>
</comment>
<comment type="similarity">
    <text evidence="2">Belongs to the alpha/beta interferon family.</text>
</comment>
<evidence type="ECO:0000313" key="10">
    <source>
        <dbReference type="Proteomes" id="UP000694389"/>
    </source>
</evidence>
<keyword evidence="10" id="KW-1185">Reference proteome</keyword>
<keyword evidence="3" id="KW-0202">Cytokine</keyword>
<dbReference type="PANTHER" id="PTHR11691">
    <property type="entry name" value="TYPE I INTERFERON"/>
    <property type="match status" value="1"/>
</dbReference>
<evidence type="ECO:0000256" key="4">
    <source>
        <dbReference type="ARBA" id="ARBA00022525"/>
    </source>
</evidence>
<dbReference type="Pfam" id="PF00143">
    <property type="entry name" value="Interferon"/>
    <property type="match status" value="1"/>
</dbReference>
<evidence type="ECO:0000256" key="8">
    <source>
        <dbReference type="SAM" id="SignalP"/>
    </source>
</evidence>
<evidence type="ECO:0000313" key="9">
    <source>
        <dbReference type="Ensembl" id="ENSDLAP00005008598.2"/>
    </source>
</evidence>
<evidence type="ECO:0000256" key="7">
    <source>
        <dbReference type="ARBA" id="ARBA00023157"/>
    </source>
</evidence>
<evidence type="ECO:0000256" key="6">
    <source>
        <dbReference type="ARBA" id="ARBA00023118"/>
    </source>
</evidence>
<proteinExistence type="inferred from homology"/>
<dbReference type="OMA" id="HAVMSAN"/>
<sequence length="181" mass="21041">MFSWTILLFILCSALTPALCCDWLTHYTQLSSESLRLLQQMGGELTEQESPVTFPKKLYRRIHGDERESQLVFIRDSLELISDLYSNFTSSTLDATKTEHFLTIIHRQADELNGCVSTKKRADKRLRKYYKRLARRTLYRTGGSAASWELIRKETKLHLDQLHMLVTSIRHAAVTPTQQQH</sequence>
<dbReference type="GeneID" id="127375273"/>
<organism evidence="9 10">
    <name type="scientific">Dicentrarchus labrax</name>
    <name type="common">European seabass</name>
    <name type="synonym">Morone labrax</name>
    <dbReference type="NCBI Taxonomy" id="13489"/>
    <lineage>
        <taxon>Eukaryota</taxon>
        <taxon>Metazoa</taxon>
        <taxon>Chordata</taxon>
        <taxon>Craniata</taxon>
        <taxon>Vertebrata</taxon>
        <taxon>Euteleostomi</taxon>
        <taxon>Actinopterygii</taxon>
        <taxon>Neopterygii</taxon>
        <taxon>Teleostei</taxon>
        <taxon>Neoteleostei</taxon>
        <taxon>Acanthomorphata</taxon>
        <taxon>Eupercaria</taxon>
        <taxon>Moronidae</taxon>
        <taxon>Dicentrarchus</taxon>
    </lineage>
</organism>
<dbReference type="GeneTree" id="ENSGT00510000050089"/>
<protein>
    <submittedName>
        <fullName evidence="9">Uncharacterized protein</fullName>
    </submittedName>
</protein>
<dbReference type="RefSeq" id="XP_051277255.1">
    <property type="nucleotide sequence ID" value="XM_051421295.1"/>
</dbReference>
<evidence type="ECO:0000256" key="5">
    <source>
        <dbReference type="ARBA" id="ARBA00022729"/>
    </source>
</evidence>
<dbReference type="GO" id="GO:0051607">
    <property type="term" value="P:defense response to virus"/>
    <property type="evidence" value="ECO:0007669"/>
    <property type="project" value="UniProtKB-KW"/>
</dbReference>
<dbReference type="GO" id="GO:0005126">
    <property type="term" value="F:cytokine receptor binding"/>
    <property type="evidence" value="ECO:0007669"/>
    <property type="project" value="InterPro"/>
</dbReference>
<dbReference type="AlphaFoldDB" id="A0A8C4DSR8"/>
<dbReference type="OrthoDB" id="8933852at2759"/>
<dbReference type="InterPro" id="IPR000471">
    <property type="entry name" value="Interferon_alpha/beta/delta"/>
</dbReference>
<dbReference type="GO" id="GO:0005125">
    <property type="term" value="F:cytokine activity"/>
    <property type="evidence" value="ECO:0007669"/>
    <property type="project" value="UniProtKB-KW"/>
</dbReference>
<keyword evidence="5 8" id="KW-0732">Signal</keyword>